<dbReference type="Gene3D" id="3.30.40.10">
    <property type="entry name" value="Zinc/RING finger domain, C3HC4 (zinc finger)"/>
    <property type="match status" value="1"/>
</dbReference>
<evidence type="ECO:0000256" key="6">
    <source>
        <dbReference type="ARBA" id="ARBA00022691"/>
    </source>
</evidence>
<evidence type="ECO:0000256" key="4">
    <source>
        <dbReference type="ARBA" id="ARBA00022603"/>
    </source>
</evidence>
<evidence type="ECO:0000256" key="2">
    <source>
        <dbReference type="ARBA" id="ARBA00004286"/>
    </source>
</evidence>
<dbReference type="GO" id="GO:0008168">
    <property type="term" value="F:methyltransferase activity"/>
    <property type="evidence" value="ECO:0007669"/>
    <property type="project" value="UniProtKB-KW"/>
</dbReference>
<dbReference type="PROSITE" id="PS50280">
    <property type="entry name" value="SET"/>
    <property type="match status" value="1"/>
</dbReference>
<keyword evidence="6" id="KW-0949">S-adenosyl-L-methionine</keyword>
<evidence type="ECO:0000256" key="5">
    <source>
        <dbReference type="ARBA" id="ARBA00022679"/>
    </source>
</evidence>
<dbReference type="InterPro" id="IPR013083">
    <property type="entry name" value="Znf_RING/FYVE/PHD"/>
</dbReference>
<dbReference type="InterPro" id="IPR003616">
    <property type="entry name" value="Post-SET_dom"/>
</dbReference>
<dbReference type="AlphaFoldDB" id="A0A914QA62"/>
<dbReference type="GO" id="GO:0005634">
    <property type="term" value="C:nucleus"/>
    <property type="evidence" value="ECO:0007669"/>
    <property type="project" value="UniProtKB-SubCell"/>
</dbReference>
<keyword evidence="7" id="KW-0539">Nucleus</keyword>
<feature type="region of interest" description="Disordered" evidence="8">
    <location>
        <begin position="113"/>
        <end position="147"/>
    </location>
</feature>
<evidence type="ECO:0000259" key="10">
    <source>
        <dbReference type="PROSITE" id="PS50868"/>
    </source>
</evidence>
<feature type="compositionally biased region" description="Polar residues" evidence="8">
    <location>
        <begin position="119"/>
        <end position="128"/>
    </location>
</feature>
<evidence type="ECO:0000313" key="12">
    <source>
        <dbReference type="WBParaSite" id="PDA_v2.g26041.t1"/>
    </source>
</evidence>
<dbReference type="SMART" id="SM00317">
    <property type="entry name" value="SET"/>
    <property type="match status" value="1"/>
</dbReference>
<feature type="domain" description="SET" evidence="9">
    <location>
        <begin position="387"/>
        <end position="506"/>
    </location>
</feature>
<dbReference type="Gene3D" id="2.170.270.10">
    <property type="entry name" value="SET domain"/>
    <property type="match status" value="1"/>
</dbReference>
<evidence type="ECO:0000256" key="3">
    <source>
        <dbReference type="ARBA" id="ARBA00022454"/>
    </source>
</evidence>
<evidence type="ECO:0000256" key="1">
    <source>
        <dbReference type="ARBA" id="ARBA00004123"/>
    </source>
</evidence>
<dbReference type="GO" id="GO:0005694">
    <property type="term" value="C:chromosome"/>
    <property type="evidence" value="ECO:0007669"/>
    <property type="project" value="UniProtKB-SubCell"/>
</dbReference>
<keyword evidence="3" id="KW-0158">Chromosome</keyword>
<reference evidence="12" key="1">
    <citation type="submission" date="2022-11" db="UniProtKB">
        <authorList>
            <consortium name="WormBaseParasite"/>
        </authorList>
    </citation>
    <scope>IDENTIFICATION</scope>
</reference>
<dbReference type="PANTHER" id="PTHR22884">
    <property type="entry name" value="SET DOMAIN PROTEINS"/>
    <property type="match status" value="1"/>
</dbReference>
<sequence>MCKRNSTIASLDSDFQSKPKRFRHGSDGNIPLSSRKRNVPSSINESDSEEPIAKRQKISQNPFEFPRQQNDVKEYSIQFQKYENESKKSQNPFEFPRQQNDVKEYSIQFQKYENESKKSQNPFEFSRQQNDEVPESEEPQFKASQQLFNPNEASKAIELKKNQKTRKSKVVKTVKKADKCFICHQNEENNSFIQCCEKKCQMKAHKKCIKDMDFNGYKLFHASTNKGFQCHRHHCQKCFENGFHQRCFQYKELIFCEECNIGFHDTCVPEGCKKPKKFLFSDYESKNDCSKIETIPKEQTSSKFIRNNAIKIIQTNKFADKTYRNGFKIKKGDIEIQMCECEKNKKNRCGDENCLNWKLRQECPKECGKMEGGCKNRLISNKMNLYKNIEISFAENMGYGLKTNIDISEGTYIGEYCGEIITKEEKEERDSNSEKWNSKDVGFYSMAFNDYFIDATIQGSIMRYSNHSCDPNLITQIYTASNYMQHVCFFAKRDIKAGEELTYSYATNHHKNEHSFECYCGAASCKGYFKA</sequence>
<comment type="subcellular location">
    <subcellularLocation>
        <location evidence="2">Chromosome</location>
    </subcellularLocation>
    <subcellularLocation>
        <location evidence="1">Nucleus</location>
    </subcellularLocation>
</comment>
<protein>
    <submittedName>
        <fullName evidence="12">Histone-lysine N-methyltransferase</fullName>
    </submittedName>
</protein>
<proteinExistence type="predicted"/>
<name>A0A914QA62_9BILA</name>
<evidence type="ECO:0000259" key="9">
    <source>
        <dbReference type="PROSITE" id="PS50280"/>
    </source>
</evidence>
<keyword evidence="4" id="KW-0489">Methyltransferase</keyword>
<dbReference type="GO" id="GO:0032259">
    <property type="term" value="P:methylation"/>
    <property type="evidence" value="ECO:0007669"/>
    <property type="project" value="UniProtKB-KW"/>
</dbReference>
<keyword evidence="11" id="KW-1185">Reference proteome</keyword>
<dbReference type="InterPro" id="IPR050777">
    <property type="entry name" value="SET2_Histone-Lys_MeTrsfase"/>
</dbReference>
<accession>A0A914QA62</accession>
<evidence type="ECO:0000313" key="11">
    <source>
        <dbReference type="Proteomes" id="UP000887578"/>
    </source>
</evidence>
<evidence type="ECO:0000256" key="7">
    <source>
        <dbReference type="ARBA" id="ARBA00023242"/>
    </source>
</evidence>
<evidence type="ECO:0000256" key="8">
    <source>
        <dbReference type="SAM" id="MobiDB-lite"/>
    </source>
</evidence>
<feature type="domain" description="Post-SET" evidence="10">
    <location>
        <begin position="514"/>
        <end position="530"/>
    </location>
</feature>
<dbReference type="PROSITE" id="PS50868">
    <property type="entry name" value="POST_SET"/>
    <property type="match status" value="1"/>
</dbReference>
<dbReference type="SUPFAM" id="SSF82199">
    <property type="entry name" value="SET domain"/>
    <property type="match status" value="1"/>
</dbReference>
<organism evidence="11 12">
    <name type="scientific">Panagrolaimus davidi</name>
    <dbReference type="NCBI Taxonomy" id="227884"/>
    <lineage>
        <taxon>Eukaryota</taxon>
        <taxon>Metazoa</taxon>
        <taxon>Ecdysozoa</taxon>
        <taxon>Nematoda</taxon>
        <taxon>Chromadorea</taxon>
        <taxon>Rhabditida</taxon>
        <taxon>Tylenchina</taxon>
        <taxon>Panagrolaimomorpha</taxon>
        <taxon>Panagrolaimoidea</taxon>
        <taxon>Panagrolaimidae</taxon>
        <taxon>Panagrolaimus</taxon>
    </lineage>
</organism>
<feature type="region of interest" description="Disordered" evidence="8">
    <location>
        <begin position="1"/>
        <end position="71"/>
    </location>
</feature>
<keyword evidence="5" id="KW-0808">Transferase</keyword>
<dbReference type="WBParaSite" id="PDA_v2.g26041.t1">
    <property type="protein sequence ID" value="PDA_v2.g26041.t1"/>
    <property type="gene ID" value="PDA_v2.g26041"/>
</dbReference>
<dbReference type="Pfam" id="PF00856">
    <property type="entry name" value="SET"/>
    <property type="match status" value="1"/>
</dbReference>
<dbReference type="Proteomes" id="UP000887578">
    <property type="component" value="Unplaced"/>
</dbReference>
<dbReference type="InterPro" id="IPR001214">
    <property type="entry name" value="SET_dom"/>
</dbReference>
<feature type="compositionally biased region" description="Polar residues" evidence="8">
    <location>
        <begin position="1"/>
        <end position="16"/>
    </location>
</feature>
<dbReference type="InterPro" id="IPR046341">
    <property type="entry name" value="SET_dom_sf"/>
</dbReference>